<accession>A0A1G8F3E3</accession>
<dbReference type="CDD" id="cd16282">
    <property type="entry name" value="metallo-hydrolase-like_MBL-fold"/>
    <property type="match status" value="1"/>
</dbReference>
<organism evidence="2 3">
    <name type="scientific">Agrococcus jejuensis</name>
    <dbReference type="NCBI Taxonomy" id="399736"/>
    <lineage>
        <taxon>Bacteria</taxon>
        <taxon>Bacillati</taxon>
        <taxon>Actinomycetota</taxon>
        <taxon>Actinomycetes</taxon>
        <taxon>Micrococcales</taxon>
        <taxon>Microbacteriaceae</taxon>
        <taxon>Agrococcus</taxon>
    </lineage>
</organism>
<dbReference type="Gene3D" id="3.60.15.10">
    <property type="entry name" value="Ribonuclease Z/Hydroxyacylglutathione hydrolase-like"/>
    <property type="match status" value="1"/>
</dbReference>
<dbReference type="InterPro" id="IPR050855">
    <property type="entry name" value="NDM-1-like"/>
</dbReference>
<dbReference type="Proteomes" id="UP000198822">
    <property type="component" value="Chromosome I"/>
</dbReference>
<evidence type="ECO:0000313" key="2">
    <source>
        <dbReference type="EMBL" id="SDH76529.1"/>
    </source>
</evidence>
<dbReference type="PANTHER" id="PTHR42951:SF4">
    <property type="entry name" value="ACYL-COENZYME A THIOESTERASE MBLAC2"/>
    <property type="match status" value="1"/>
</dbReference>
<dbReference type="RefSeq" id="WP_092505155.1">
    <property type="nucleotide sequence ID" value="NZ_LT629695.1"/>
</dbReference>
<name>A0A1G8F3E3_9MICO</name>
<gene>
    <name evidence="2" type="ORF">SAMN04489720_2309</name>
</gene>
<dbReference type="OrthoDB" id="2273115at2"/>
<evidence type="ECO:0000259" key="1">
    <source>
        <dbReference type="SMART" id="SM00849"/>
    </source>
</evidence>
<dbReference type="EMBL" id="LT629695">
    <property type="protein sequence ID" value="SDH76529.1"/>
    <property type="molecule type" value="Genomic_DNA"/>
</dbReference>
<reference evidence="3" key="1">
    <citation type="submission" date="2016-10" db="EMBL/GenBank/DDBJ databases">
        <authorList>
            <person name="Varghese N."/>
            <person name="Submissions S."/>
        </authorList>
    </citation>
    <scope>NUCLEOTIDE SEQUENCE [LARGE SCALE GENOMIC DNA]</scope>
    <source>
        <strain evidence="3">DSM 22002</strain>
    </source>
</reference>
<dbReference type="InterPro" id="IPR036866">
    <property type="entry name" value="RibonucZ/Hydroxyglut_hydro"/>
</dbReference>
<proteinExistence type="predicted"/>
<dbReference type="PANTHER" id="PTHR42951">
    <property type="entry name" value="METALLO-BETA-LACTAMASE DOMAIN-CONTAINING"/>
    <property type="match status" value="1"/>
</dbReference>
<sequence length="245" mass="25462">MTFAQVEVAPGVLVVTLPEAAMNAVLVVDDGEVLVVDVGATPNRGAELRALAERRGRVVAVVVTHPHWDHVFGLGAFADVPSHAHPAAIDDLRDTGALQRDALVAQMAGEVPDWLRAFVPPLPTHPVAERLVLRVGGIDVVLDPVGHAHTVGDLVLHVPARGVSVLGDLVEVGDPPQLHDADLAGWVAALDRLAPDLQPIVVPGHGDVTTPGSVAEQRDLLAAGLAHLRGEGPAPEGLDLTQLPG</sequence>
<keyword evidence="3" id="KW-1185">Reference proteome</keyword>
<protein>
    <submittedName>
        <fullName evidence="2">Glyoxylase, beta-lactamase superfamily II</fullName>
    </submittedName>
</protein>
<dbReference type="Pfam" id="PF00753">
    <property type="entry name" value="Lactamase_B"/>
    <property type="match status" value="1"/>
</dbReference>
<dbReference type="AlphaFoldDB" id="A0A1G8F3E3"/>
<evidence type="ECO:0000313" key="3">
    <source>
        <dbReference type="Proteomes" id="UP000198822"/>
    </source>
</evidence>
<dbReference type="STRING" id="399736.SAMN04489720_2309"/>
<dbReference type="InterPro" id="IPR001279">
    <property type="entry name" value="Metallo-B-lactamas"/>
</dbReference>
<dbReference type="SMART" id="SM00849">
    <property type="entry name" value="Lactamase_B"/>
    <property type="match status" value="1"/>
</dbReference>
<dbReference type="SUPFAM" id="SSF56281">
    <property type="entry name" value="Metallo-hydrolase/oxidoreductase"/>
    <property type="match status" value="1"/>
</dbReference>
<feature type="domain" description="Metallo-beta-lactamase" evidence="1">
    <location>
        <begin position="21"/>
        <end position="205"/>
    </location>
</feature>